<comment type="caution">
    <text evidence="3">The sequence shown here is derived from an EMBL/GenBank/DDBJ whole genome shotgun (WGS) entry which is preliminary data.</text>
</comment>
<dbReference type="Pfam" id="PF03551">
    <property type="entry name" value="PadR"/>
    <property type="match status" value="1"/>
</dbReference>
<evidence type="ECO:0000313" key="3">
    <source>
        <dbReference type="EMBL" id="MBD7968444.1"/>
    </source>
</evidence>
<dbReference type="EMBL" id="JACSQL010000003">
    <property type="protein sequence ID" value="MBD7968444.1"/>
    <property type="molecule type" value="Genomic_DNA"/>
</dbReference>
<dbReference type="Gene3D" id="1.10.10.10">
    <property type="entry name" value="Winged helix-like DNA-binding domain superfamily/Winged helix DNA-binding domain"/>
    <property type="match status" value="1"/>
</dbReference>
<dbReference type="RefSeq" id="WP_191799671.1">
    <property type="nucleotide sequence ID" value="NZ_JACSQL010000003.1"/>
</dbReference>
<evidence type="ECO:0000256" key="1">
    <source>
        <dbReference type="SAM" id="Coils"/>
    </source>
</evidence>
<proteinExistence type="predicted"/>
<reference evidence="3 4" key="1">
    <citation type="submission" date="2020-08" db="EMBL/GenBank/DDBJ databases">
        <title>A Genomic Blueprint of the Chicken Gut Microbiome.</title>
        <authorList>
            <person name="Gilroy R."/>
            <person name="Ravi A."/>
            <person name="Getino M."/>
            <person name="Pursley I."/>
            <person name="Horton D.L."/>
            <person name="Alikhan N.-F."/>
            <person name="Baker D."/>
            <person name="Gharbi K."/>
            <person name="Hall N."/>
            <person name="Watson M."/>
            <person name="Adriaenssens E.M."/>
            <person name="Foster-Nyarko E."/>
            <person name="Jarju S."/>
            <person name="Secka A."/>
            <person name="Antonio M."/>
            <person name="Oren A."/>
            <person name="Chaudhuri R."/>
            <person name="La Ragione R.M."/>
            <person name="Hildebrand F."/>
            <person name="Pallen M.J."/>
        </authorList>
    </citation>
    <scope>NUCLEOTIDE SEQUENCE [LARGE SCALE GENOMIC DNA]</scope>
    <source>
        <strain evidence="3 4">Sa2BVA9</strain>
    </source>
</reference>
<feature type="coiled-coil region" evidence="1">
    <location>
        <begin position="154"/>
        <end position="181"/>
    </location>
</feature>
<protein>
    <submittedName>
        <fullName evidence="3">PadR family transcriptional regulator</fullName>
    </submittedName>
</protein>
<dbReference type="Proteomes" id="UP000608071">
    <property type="component" value="Unassembled WGS sequence"/>
</dbReference>
<evidence type="ECO:0000259" key="2">
    <source>
        <dbReference type="Pfam" id="PF03551"/>
    </source>
</evidence>
<dbReference type="SUPFAM" id="SSF46785">
    <property type="entry name" value="Winged helix' DNA-binding domain"/>
    <property type="match status" value="1"/>
</dbReference>
<keyword evidence="1" id="KW-0175">Coiled coil</keyword>
<dbReference type="InterPro" id="IPR036388">
    <property type="entry name" value="WH-like_DNA-bd_sf"/>
</dbReference>
<feature type="domain" description="Transcription regulator PadR N-terminal" evidence="2">
    <location>
        <begin position="6"/>
        <end position="74"/>
    </location>
</feature>
<organism evidence="3 4">
    <name type="scientific">Paenibacillus gallinarum</name>
    <dbReference type="NCBI Taxonomy" id="2762232"/>
    <lineage>
        <taxon>Bacteria</taxon>
        <taxon>Bacillati</taxon>
        <taxon>Bacillota</taxon>
        <taxon>Bacilli</taxon>
        <taxon>Bacillales</taxon>
        <taxon>Paenibacillaceae</taxon>
        <taxon>Paenibacillus</taxon>
    </lineage>
</organism>
<dbReference type="PANTHER" id="PTHR43252:SF2">
    <property type="entry name" value="TRANSCRIPTION REGULATOR, PADR-LIKE FAMILY"/>
    <property type="match status" value="1"/>
</dbReference>
<dbReference type="InterPro" id="IPR036390">
    <property type="entry name" value="WH_DNA-bd_sf"/>
</dbReference>
<keyword evidence="4" id="KW-1185">Reference proteome</keyword>
<dbReference type="PANTHER" id="PTHR43252">
    <property type="entry name" value="TRANSCRIPTIONAL REGULATOR YQJI"/>
    <property type="match status" value="1"/>
</dbReference>
<name>A0ABR8SZD9_9BACL</name>
<accession>A0ABR8SZD9</accession>
<gene>
    <name evidence="3" type="ORF">H9647_10240</name>
</gene>
<dbReference type="InterPro" id="IPR005149">
    <property type="entry name" value="Tscrpt_reg_PadR_N"/>
</dbReference>
<evidence type="ECO:0000313" key="4">
    <source>
        <dbReference type="Proteomes" id="UP000608071"/>
    </source>
</evidence>
<sequence>MYELFVLGELMDRPMHGYLLHHILSRIIGPVRQVSWGVLYPLIQRLEKEKFIQMSGKDGNRKVYCITEAGKEQFFRLMDEKTTYNSDTKDYFDIKFANLHHVSKEQQEQVYEDYREYLGYLQEHYDLGMQIVKKIPVTSEKERKSIQRTLHHRAHFVSSEISWLENQLSELQDEEESEDKK</sequence>